<dbReference type="InterPro" id="IPR047654">
    <property type="entry name" value="IS1634_transpos"/>
</dbReference>
<comment type="caution">
    <text evidence="1">The sequence shown here is derived from an EMBL/GenBank/DDBJ whole genome shotgun (WGS) entry which is preliminary data.</text>
</comment>
<sequence length="299" mass="33884">MFVRKKNNRSGSTSVVVVDKSGRRFRELKTIGISSNEKEIAELYQAGKKWIAAHCGEQDMFAIAAREGEEKQVTEYLLSNVENILLNGPQQILNQVFRLVGFDAIEDGIFKQLVVSRLCQPQSKMATVDYLKSHFDEDVDLHKIYRYLDKLHTTEKDKVQQISVEHTRRILGGRIGVVFYDVTTLYFESDYEDDLRAKGFSKDGKHSQPQVVLGLLVSAGGYPLSYSLFKDSQYEGRTMLPIVEDFVQRFNWEDCVVVADSGLMNSKNSALLESGGYQYIIGFKIKGGYIVKNNAYSTP</sequence>
<dbReference type="EMBL" id="SNRY01005881">
    <property type="protein sequence ID" value="KAA6313884.1"/>
    <property type="molecule type" value="Genomic_DNA"/>
</dbReference>
<protein>
    <submittedName>
        <fullName evidence="1">Uncharacterized protein</fullName>
    </submittedName>
</protein>
<dbReference type="AlphaFoldDB" id="A0A5J4PZ66"/>
<organism evidence="1">
    <name type="scientific">termite gut metagenome</name>
    <dbReference type="NCBI Taxonomy" id="433724"/>
    <lineage>
        <taxon>unclassified sequences</taxon>
        <taxon>metagenomes</taxon>
        <taxon>organismal metagenomes</taxon>
    </lineage>
</organism>
<dbReference type="NCBIfam" id="NF033559">
    <property type="entry name" value="transpos_IS1634"/>
    <property type="match status" value="1"/>
</dbReference>
<name>A0A5J4PZ66_9ZZZZ</name>
<reference evidence="1" key="1">
    <citation type="submission" date="2019-03" db="EMBL/GenBank/DDBJ databases">
        <title>Single cell metagenomics reveals metabolic interactions within the superorganism composed of flagellate Streblomastix strix and complex community of Bacteroidetes bacteria on its surface.</title>
        <authorList>
            <person name="Treitli S.C."/>
            <person name="Kolisko M."/>
            <person name="Husnik F."/>
            <person name="Keeling P."/>
            <person name="Hampl V."/>
        </authorList>
    </citation>
    <scope>NUCLEOTIDE SEQUENCE</scope>
    <source>
        <strain evidence="1">STM</strain>
    </source>
</reference>
<accession>A0A5J4PZ66</accession>
<evidence type="ECO:0000313" key="1">
    <source>
        <dbReference type="EMBL" id="KAA6313884.1"/>
    </source>
</evidence>
<gene>
    <name evidence="1" type="ORF">EZS27_035415</name>
</gene>
<proteinExistence type="predicted"/>